<dbReference type="EMBL" id="VICG01000005">
    <property type="protein sequence ID" value="KAA8572133.1"/>
    <property type="molecule type" value="Genomic_DNA"/>
</dbReference>
<dbReference type="VEuPathDB" id="FungiDB:MFRU_018g01300"/>
<dbReference type="OrthoDB" id="3544288at2759"/>
<reference evidence="1 2" key="1">
    <citation type="submission" date="2019-06" db="EMBL/GenBank/DDBJ databases">
        <title>Genome Sequence of the Brown Rot Fungal Pathogen Monilinia fructicola.</title>
        <authorList>
            <person name="De Miccolis Angelini R.M."/>
            <person name="Landi L."/>
            <person name="Abate D."/>
            <person name="Pollastro S."/>
            <person name="Romanazzi G."/>
            <person name="Faretra F."/>
        </authorList>
    </citation>
    <scope>NUCLEOTIDE SEQUENCE [LARGE SCALE GENOMIC DNA]</scope>
    <source>
        <strain evidence="1 2">Mfrc123</strain>
    </source>
</reference>
<name>A0A5M9JUK2_MONFR</name>
<dbReference type="Proteomes" id="UP000322873">
    <property type="component" value="Unassembled WGS sequence"/>
</dbReference>
<keyword evidence="2" id="KW-1185">Reference proteome</keyword>
<sequence>MILDEQHYGNNVILADGGEEKPLDVVPTFHAPNLDWMNSAINQTISFDSTLVSPETAPVCSSNAKATLTFPPRSSLYFENFDLGSQGSSISNTGMPDFDIPIASIEPFDSDHPSAEDAIVAEPGIDLSSQDQIDWGSFGLESIPWPSDNHAHNEQIGIDFRGKGVSITVIPRA</sequence>
<evidence type="ECO:0000313" key="1">
    <source>
        <dbReference type="EMBL" id="KAA8572133.1"/>
    </source>
</evidence>
<proteinExistence type="predicted"/>
<dbReference type="AlphaFoldDB" id="A0A5M9JUK2"/>
<organism evidence="1 2">
    <name type="scientific">Monilinia fructicola</name>
    <name type="common">Brown rot fungus</name>
    <name type="synonym">Ciboria fructicola</name>
    <dbReference type="NCBI Taxonomy" id="38448"/>
    <lineage>
        <taxon>Eukaryota</taxon>
        <taxon>Fungi</taxon>
        <taxon>Dikarya</taxon>
        <taxon>Ascomycota</taxon>
        <taxon>Pezizomycotina</taxon>
        <taxon>Leotiomycetes</taxon>
        <taxon>Helotiales</taxon>
        <taxon>Sclerotiniaceae</taxon>
        <taxon>Monilinia</taxon>
    </lineage>
</organism>
<accession>A0A5M9JUK2</accession>
<protein>
    <submittedName>
        <fullName evidence="1">Uncharacterized protein</fullName>
    </submittedName>
</protein>
<gene>
    <name evidence="1" type="ORF">EYC84_002049</name>
</gene>
<comment type="caution">
    <text evidence="1">The sequence shown here is derived from an EMBL/GenBank/DDBJ whole genome shotgun (WGS) entry which is preliminary data.</text>
</comment>
<evidence type="ECO:0000313" key="2">
    <source>
        <dbReference type="Proteomes" id="UP000322873"/>
    </source>
</evidence>